<dbReference type="InterPro" id="IPR036249">
    <property type="entry name" value="Thioredoxin-like_sf"/>
</dbReference>
<dbReference type="Proteomes" id="UP001202479">
    <property type="component" value="Unassembled WGS sequence"/>
</dbReference>
<accession>A0AAI9SUL7</accession>
<evidence type="ECO:0000259" key="1">
    <source>
        <dbReference type="Pfam" id="PF13462"/>
    </source>
</evidence>
<dbReference type="GeneID" id="73381402"/>
<proteinExistence type="predicted"/>
<dbReference type="SUPFAM" id="SSF52833">
    <property type="entry name" value="Thioredoxin-like"/>
    <property type="match status" value="1"/>
</dbReference>
<dbReference type="EMBL" id="JAHUZD010000127">
    <property type="protein sequence ID" value="KAI3403366.1"/>
    <property type="molecule type" value="Genomic_DNA"/>
</dbReference>
<comment type="caution">
    <text evidence="2">The sequence shown here is derived from an EMBL/GenBank/DDBJ whole genome shotgun (WGS) entry which is preliminary data.</text>
</comment>
<dbReference type="Pfam" id="PF13462">
    <property type="entry name" value="Thioredoxin_4"/>
    <property type="match status" value="1"/>
</dbReference>
<sequence>MISPKYSLTHYYFGTKTLLGANHVPHVVNLYFDYNCPFSARLYLKLYNSVIPDLQKKHPGRFQFIYVNVIQPWHVNSVLLNEFSLAYAKLLREKYKGDDDKDEQELFWKFSKVVFENREHFYDTSNIDLTRNEVYEQIYAVVSQNLDLGVEKDKLLSELVIRKSKEPSNEGNGATADVKYFTKYLRNTGIHVTPTVVIDGIVEDTISSGASEHDLVKAFESKL</sequence>
<name>A0AAI9SUL7_9ASCO</name>
<gene>
    <name evidence="2" type="ORF">KGF56_003787</name>
</gene>
<dbReference type="Gene3D" id="3.40.30.10">
    <property type="entry name" value="Glutaredoxin"/>
    <property type="match status" value="1"/>
</dbReference>
<dbReference type="InterPro" id="IPR012336">
    <property type="entry name" value="Thioredoxin-like_fold"/>
</dbReference>
<dbReference type="RefSeq" id="XP_049179113.1">
    <property type="nucleotide sequence ID" value="XM_049325157.1"/>
</dbReference>
<protein>
    <recommendedName>
        <fullName evidence="1">Thioredoxin-like fold domain-containing protein</fullName>
    </recommendedName>
</protein>
<evidence type="ECO:0000313" key="2">
    <source>
        <dbReference type="EMBL" id="KAI3403366.1"/>
    </source>
</evidence>
<dbReference type="PANTHER" id="PTHR33875">
    <property type="entry name" value="OS09G0542200 PROTEIN"/>
    <property type="match status" value="1"/>
</dbReference>
<reference evidence="2" key="1">
    <citation type="journal article" date="2022" name="DNA Res.">
        <title>Genome analysis of five recently described species of the CUG-Ser clade uncovers Candida theae as a new hybrid lineage with pathogenic potential in the Candida parapsilosis species complex.</title>
        <authorList>
            <person name="Mixao V."/>
            <person name="Del Olmo V."/>
            <person name="Hegedusova E."/>
            <person name="Saus E."/>
            <person name="Pryszcz L."/>
            <person name="Cillingova A."/>
            <person name="Nosek J."/>
            <person name="Gabaldon T."/>
        </authorList>
    </citation>
    <scope>NUCLEOTIDE SEQUENCE</scope>
    <source>
        <strain evidence="2">CBS 10844</strain>
    </source>
</reference>
<dbReference type="PANTHER" id="PTHR33875:SF2">
    <property type="entry name" value="ACR183CP"/>
    <property type="match status" value="1"/>
</dbReference>
<dbReference type="AlphaFoldDB" id="A0AAI9SUL7"/>
<evidence type="ECO:0000313" key="3">
    <source>
        <dbReference type="Proteomes" id="UP001202479"/>
    </source>
</evidence>
<dbReference type="CDD" id="cd02972">
    <property type="entry name" value="DsbA_family"/>
    <property type="match status" value="1"/>
</dbReference>
<organism evidence="2 3">
    <name type="scientific">Candida oxycetoniae</name>
    <dbReference type="NCBI Taxonomy" id="497107"/>
    <lineage>
        <taxon>Eukaryota</taxon>
        <taxon>Fungi</taxon>
        <taxon>Dikarya</taxon>
        <taxon>Ascomycota</taxon>
        <taxon>Saccharomycotina</taxon>
        <taxon>Pichiomycetes</taxon>
        <taxon>Debaryomycetaceae</taxon>
        <taxon>Candida/Lodderomyces clade</taxon>
        <taxon>Candida</taxon>
    </lineage>
</organism>
<feature type="domain" description="Thioredoxin-like fold" evidence="1">
    <location>
        <begin position="15"/>
        <end position="202"/>
    </location>
</feature>
<keyword evidence="3" id="KW-1185">Reference proteome</keyword>